<comment type="subcellular location">
    <subcellularLocation>
        <location evidence="1">Membrane</location>
        <topology evidence="1">Single-pass membrane protein</topology>
    </subcellularLocation>
</comment>
<organism evidence="7">
    <name type="scientific">uncultured Campylobacterales bacterium</name>
    <dbReference type="NCBI Taxonomy" id="352960"/>
    <lineage>
        <taxon>Bacteria</taxon>
        <taxon>Pseudomonadati</taxon>
        <taxon>Campylobacterota</taxon>
        <taxon>Epsilonproteobacteria</taxon>
        <taxon>Campylobacterales</taxon>
        <taxon>environmental samples</taxon>
    </lineage>
</organism>
<evidence type="ECO:0000256" key="1">
    <source>
        <dbReference type="ARBA" id="ARBA00004167"/>
    </source>
</evidence>
<dbReference type="InterPro" id="IPR007156">
    <property type="entry name" value="MamQ_LemA"/>
</dbReference>
<keyword evidence="3 6" id="KW-0812">Transmembrane</keyword>
<evidence type="ECO:0000313" key="7">
    <source>
        <dbReference type="EMBL" id="CAA6805968.1"/>
    </source>
</evidence>
<evidence type="ECO:0000256" key="5">
    <source>
        <dbReference type="ARBA" id="ARBA00023136"/>
    </source>
</evidence>
<feature type="transmembrane region" description="Helical" evidence="6">
    <location>
        <begin position="42"/>
        <end position="62"/>
    </location>
</feature>
<dbReference type="InterPro" id="IPR023353">
    <property type="entry name" value="LemA-like_dom_sf"/>
</dbReference>
<dbReference type="SUPFAM" id="SSF140478">
    <property type="entry name" value="LemA-like"/>
    <property type="match status" value="1"/>
</dbReference>
<feature type="transmembrane region" description="Helical" evidence="6">
    <location>
        <begin position="91"/>
        <end position="113"/>
    </location>
</feature>
<evidence type="ECO:0000256" key="4">
    <source>
        <dbReference type="ARBA" id="ARBA00022989"/>
    </source>
</evidence>
<gene>
    <name evidence="7" type="ORF">HELGO_WM35497</name>
</gene>
<dbReference type="Pfam" id="PF04011">
    <property type="entry name" value="LemA"/>
    <property type="match status" value="1"/>
</dbReference>
<evidence type="ECO:0000256" key="6">
    <source>
        <dbReference type="SAM" id="Phobius"/>
    </source>
</evidence>
<sequence>MNYEDKINSMKERGILNNSEAKEFKSSLKTTPKQDHKQKIDYTKFILIGLITLIVISLFFLLNNSQNSNTIQNISNTLNTNDVGYISEFNVLLIVLVFISCCVIIGAYMFMIISSNLLKNLQEKINQFNMNLSNATAYKDNVHSLLNETINKVTSHEKDIFLNNPKEVNALLDTQPELKSNQNFIYLQNELLNAIDYEENTKYQRNVYIQKYNAKISKFPISLLKNFTRISY</sequence>
<comment type="similarity">
    <text evidence="2">Belongs to the LemA family.</text>
</comment>
<evidence type="ECO:0000256" key="3">
    <source>
        <dbReference type="ARBA" id="ARBA00022692"/>
    </source>
</evidence>
<protein>
    <submittedName>
        <fullName evidence="7">Uncharacterized protein</fullName>
    </submittedName>
</protein>
<evidence type="ECO:0000256" key="2">
    <source>
        <dbReference type="ARBA" id="ARBA00008854"/>
    </source>
</evidence>
<keyword evidence="5 6" id="KW-0472">Membrane</keyword>
<reference evidence="7" key="1">
    <citation type="submission" date="2020-01" db="EMBL/GenBank/DDBJ databases">
        <authorList>
            <person name="Meier V. D."/>
            <person name="Meier V D."/>
        </authorList>
    </citation>
    <scope>NUCLEOTIDE SEQUENCE</scope>
    <source>
        <strain evidence="7">HLG_WM_MAG_12</strain>
    </source>
</reference>
<dbReference type="GO" id="GO:0016020">
    <property type="term" value="C:membrane"/>
    <property type="evidence" value="ECO:0007669"/>
    <property type="project" value="UniProtKB-SubCell"/>
</dbReference>
<dbReference type="Gene3D" id="1.20.1440.20">
    <property type="entry name" value="LemA-like domain"/>
    <property type="match status" value="1"/>
</dbReference>
<name>A0A6S6SII5_9BACT</name>
<dbReference type="AlphaFoldDB" id="A0A6S6SII5"/>
<keyword evidence="4 6" id="KW-1133">Transmembrane helix</keyword>
<accession>A0A6S6SII5</accession>
<dbReference type="EMBL" id="CACVAW010000021">
    <property type="protein sequence ID" value="CAA6805968.1"/>
    <property type="molecule type" value="Genomic_DNA"/>
</dbReference>
<proteinExistence type="inferred from homology"/>